<protein>
    <submittedName>
        <fullName evidence="3">Uncharacterized protein YraP</fullName>
    </submittedName>
</protein>
<dbReference type="NCBIfam" id="NF008247">
    <property type="entry name" value="PRK11023.1"/>
    <property type="match status" value="1"/>
</dbReference>
<dbReference type="PANTHER" id="PTHR34606">
    <property type="entry name" value="BON DOMAIN-CONTAINING PROTEIN"/>
    <property type="match status" value="1"/>
</dbReference>
<evidence type="ECO:0000313" key="3">
    <source>
        <dbReference type="EMBL" id="CAL1329199.1"/>
    </source>
</evidence>
<dbReference type="Pfam" id="PF04972">
    <property type="entry name" value="BON"/>
    <property type="match status" value="2"/>
</dbReference>
<dbReference type="InterPro" id="IPR007055">
    <property type="entry name" value="BON_dom"/>
</dbReference>
<dbReference type="PANTHER" id="PTHR34606:SF4">
    <property type="entry name" value="OUTER MEMBRANE LIPOPROTEIN DOLP"/>
    <property type="match status" value="1"/>
</dbReference>
<feature type="signal peptide" evidence="1">
    <location>
        <begin position="1"/>
        <end position="23"/>
    </location>
</feature>
<dbReference type="EMBL" id="OZ034688">
    <property type="protein sequence ID" value="CAL1329199.1"/>
    <property type="molecule type" value="Genomic_DNA"/>
</dbReference>
<feature type="domain" description="BON" evidence="2">
    <location>
        <begin position="124"/>
        <end position="191"/>
    </location>
</feature>
<name>A0ABM9NP02_9GAMM</name>
<evidence type="ECO:0000256" key="1">
    <source>
        <dbReference type="SAM" id="SignalP"/>
    </source>
</evidence>
<keyword evidence="1" id="KW-0732">Signal</keyword>
<organism evidence="3 4">
    <name type="scientific">Candidatus Providencia siddallii</name>
    <dbReference type="NCBI Taxonomy" id="1715285"/>
    <lineage>
        <taxon>Bacteria</taxon>
        <taxon>Pseudomonadati</taxon>
        <taxon>Pseudomonadota</taxon>
        <taxon>Gammaproteobacteria</taxon>
        <taxon>Enterobacterales</taxon>
        <taxon>Morganellaceae</taxon>
        <taxon>Providencia</taxon>
    </lineage>
</organism>
<gene>
    <name evidence="3" type="primary">yraP</name>
    <name evidence="3" type="ORF">PRHACTZTBTEA_275</name>
</gene>
<evidence type="ECO:0000313" key="4">
    <source>
        <dbReference type="Proteomes" id="UP001497533"/>
    </source>
</evidence>
<dbReference type="PROSITE" id="PS50914">
    <property type="entry name" value="BON"/>
    <property type="match status" value="2"/>
</dbReference>
<sequence length="191" mass="21373">MRFFFIFIILLNVFFTQSCVSTAIICSAVVATKSVGDPRSIIQQVDDTILETRINLELNKNKNITKKSRIIVVVYKGNVLLIGESPYLHLSEYVKQIVTNVKDTKEVYNEIRNGYPINITTMLNDTLITTIIKSKILISNVVKLGNIKVITENSEVFLLGIVTKQEGNNVSKLVSSINGISKVVTAFNYLN</sequence>
<feature type="domain" description="BON" evidence="2">
    <location>
        <begin position="46"/>
        <end position="115"/>
    </location>
</feature>
<dbReference type="RefSeq" id="WP_341765243.1">
    <property type="nucleotide sequence ID" value="NZ_OZ034688.1"/>
</dbReference>
<feature type="chain" id="PRO_5046885648" evidence="1">
    <location>
        <begin position="24"/>
        <end position="191"/>
    </location>
</feature>
<keyword evidence="4" id="KW-1185">Reference proteome</keyword>
<proteinExistence type="predicted"/>
<dbReference type="Proteomes" id="UP001497533">
    <property type="component" value="Chromosome"/>
</dbReference>
<evidence type="ECO:0000259" key="2">
    <source>
        <dbReference type="PROSITE" id="PS50914"/>
    </source>
</evidence>
<reference evidence="3" key="1">
    <citation type="submission" date="2024-04" db="EMBL/GenBank/DDBJ databases">
        <authorList>
            <person name="Manzano-Marin A."/>
            <person name="Manzano-Marin A."/>
            <person name="Alejandro Manzano Marin A."/>
        </authorList>
    </citation>
    <scope>NUCLEOTIDE SEQUENCE [LARGE SCALE GENOMIC DNA]</scope>
    <source>
        <strain evidence="3">TABTEA</strain>
    </source>
</reference>
<accession>A0ABM9NP02</accession>
<dbReference type="PROSITE" id="PS51257">
    <property type="entry name" value="PROKAR_LIPOPROTEIN"/>
    <property type="match status" value="1"/>
</dbReference>
<dbReference type="InterPro" id="IPR051686">
    <property type="entry name" value="Lipoprotein_DolP"/>
</dbReference>